<evidence type="ECO:0000313" key="11">
    <source>
        <dbReference type="EMBL" id="MDU0113167.1"/>
    </source>
</evidence>
<evidence type="ECO:0000256" key="3">
    <source>
        <dbReference type="ARBA" id="ARBA00022598"/>
    </source>
</evidence>
<evidence type="ECO:0000256" key="5">
    <source>
        <dbReference type="ARBA" id="ARBA00022741"/>
    </source>
</evidence>
<dbReference type="InterPro" id="IPR014746">
    <property type="entry name" value="Gln_synth/guanido_kin_cat_dom"/>
</dbReference>
<keyword evidence="4 8" id="KW-0317">Glutathione biosynthesis</keyword>
<organism evidence="11 12">
    <name type="scientific">Psychrosphaera aquimarina</name>
    <dbReference type="NCBI Taxonomy" id="2044854"/>
    <lineage>
        <taxon>Bacteria</taxon>
        <taxon>Pseudomonadati</taxon>
        <taxon>Pseudomonadota</taxon>
        <taxon>Gammaproteobacteria</taxon>
        <taxon>Alteromonadales</taxon>
        <taxon>Pseudoalteromonadaceae</taxon>
        <taxon>Psychrosphaera</taxon>
    </lineage>
</organism>
<keyword evidence="6 8" id="KW-0067">ATP-binding</keyword>
<feature type="domain" description="Glutamate--cysteine ligase" evidence="10">
    <location>
        <begin position="9"/>
        <end position="382"/>
    </location>
</feature>
<evidence type="ECO:0000256" key="9">
    <source>
        <dbReference type="RuleBase" id="RU004391"/>
    </source>
</evidence>
<dbReference type="SUPFAM" id="SSF55931">
    <property type="entry name" value="Glutamine synthetase/guanido kinase"/>
    <property type="match status" value="1"/>
</dbReference>
<evidence type="ECO:0000256" key="6">
    <source>
        <dbReference type="ARBA" id="ARBA00022840"/>
    </source>
</evidence>
<evidence type="ECO:0000256" key="1">
    <source>
        <dbReference type="ARBA" id="ARBA00005006"/>
    </source>
</evidence>
<proteinExistence type="inferred from homology"/>
<dbReference type="GO" id="GO:0004357">
    <property type="term" value="F:glutamate-cysteine ligase activity"/>
    <property type="evidence" value="ECO:0007669"/>
    <property type="project" value="UniProtKB-EC"/>
</dbReference>
<evidence type="ECO:0000256" key="2">
    <source>
        <dbReference type="ARBA" id="ARBA00008772"/>
    </source>
</evidence>
<dbReference type="EC" id="6.3.2.2" evidence="8"/>
<comment type="caution">
    <text evidence="11">The sequence shown here is derived from an EMBL/GenBank/DDBJ whole genome shotgun (WGS) entry which is preliminary data.</text>
</comment>
<dbReference type="EMBL" id="JAWCUA010000007">
    <property type="protein sequence ID" value="MDU0113167.1"/>
    <property type="molecule type" value="Genomic_DNA"/>
</dbReference>
<dbReference type="Pfam" id="PF04262">
    <property type="entry name" value="Glu_cys_ligase"/>
    <property type="match status" value="1"/>
</dbReference>
<dbReference type="PANTHER" id="PTHR38761:SF1">
    <property type="entry name" value="GLUTAMATE--CYSTEINE LIGASE"/>
    <property type="match status" value="1"/>
</dbReference>
<protein>
    <recommendedName>
        <fullName evidence="8">Glutamate--cysteine ligase</fullName>
        <ecNumber evidence="8">6.3.2.2</ecNumber>
    </recommendedName>
    <alternativeName>
        <fullName evidence="8">Gamma-ECS</fullName>
        <shortName evidence="8">GCS</shortName>
    </alternativeName>
    <alternativeName>
        <fullName evidence="8">Gamma-glutamylcysteine synthetase</fullName>
    </alternativeName>
</protein>
<keyword evidence="12" id="KW-1185">Reference proteome</keyword>
<dbReference type="HAMAP" id="MF_00578">
    <property type="entry name" value="Glu_cys_ligase"/>
    <property type="match status" value="1"/>
</dbReference>
<evidence type="ECO:0000259" key="10">
    <source>
        <dbReference type="Pfam" id="PF04262"/>
    </source>
</evidence>
<evidence type="ECO:0000313" key="12">
    <source>
        <dbReference type="Proteomes" id="UP001257914"/>
    </source>
</evidence>
<dbReference type="PANTHER" id="PTHR38761">
    <property type="entry name" value="GLUTAMATE--CYSTEINE LIGASE"/>
    <property type="match status" value="1"/>
</dbReference>
<comment type="similarity">
    <text evidence="2 8">Belongs to the glutamate--cysteine ligase type 1 family. Type 1 subfamily.</text>
</comment>
<sequence>MTTIKQKLERLTSAQFTKAITNINRGIERESLRVNTDGKLSQLDHPIALGSALTHPYVTTDYSESLLELITPPSNNINTTYAQLQDVHKFVAQNIGDEVLWPMSMPCFINNEDDIRIAQFGSSNVGKMKSTYRTGLKNRYGSMMQAISGIHYNFSLPTEFWQLFKELNGSTEDTLEYQSSQYMHMVRNIKRFVWVVTYLYGASPAMCKSFLKGRETGLDFDSFGKGSIFLPNATSLRMSDLGYTNSAQSELNIEYGSLTQYIEKLRKAIHTESAEYKQIGVKVDGEYKQLNHNILQIENELYAPVRPKQVAKSGEKPTDALANRGIMYVELRALDVNPFTPYGITLEQMHVLDVFLLYCLFNSETELNNTQQQEAEENQDKIVLDGRKPDLTLGHNGVVKSRTDWLGEIFKDFATIATWLDNHYGETHYSDAIKATLASANDPTKTLSGKLLAVLHSTNTDNGAYGLKLAQEFKKIILNKETSEFSSEFLQQESIKSLQKQLEVEQADQVDFDQFITEYFKY</sequence>
<reference evidence="11 12" key="1">
    <citation type="submission" date="2023-10" db="EMBL/GenBank/DDBJ databases">
        <title>Psychrosphaera aquimaarina strain SW33 isolated from seawater.</title>
        <authorList>
            <person name="Bayburt H."/>
            <person name="Kim J.M."/>
            <person name="Choi B.J."/>
            <person name="Jeon C.O."/>
        </authorList>
    </citation>
    <scope>NUCLEOTIDE SEQUENCE [LARGE SCALE GENOMIC DNA]</scope>
    <source>
        <strain evidence="11 12">KCTC 52743</strain>
    </source>
</reference>
<evidence type="ECO:0000256" key="8">
    <source>
        <dbReference type="HAMAP-Rule" id="MF_00578"/>
    </source>
</evidence>
<evidence type="ECO:0000256" key="4">
    <source>
        <dbReference type="ARBA" id="ARBA00022684"/>
    </source>
</evidence>
<keyword evidence="3 8" id="KW-0436">Ligase</keyword>
<comment type="pathway">
    <text evidence="1 8 9">Sulfur metabolism; glutathione biosynthesis; glutathione from L-cysteine and L-glutamate: step 1/2.</text>
</comment>
<evidence type="ECO:0000256" key="7">
    <source>
        <dbReference type="ARBA" id="ARBA00048819"/>
    </source>
</evidence>
<dbReference type="Proteomes" id="UP001257914">
    <property type="component" value="Unassembled WGS sequence"/>
</dbReference>
<gene>
    <name evidence="8 11" type="primary">gshA</name>
    <name evidence="11" type="ORF">RT723_09185</name>
</gene>
<dbReference type="InterPro" id="IPR006334">
    <property type="entry name" value="Glut_cys_ligase"/>
</dbReference>
<keyword evidence="5 8" id="KW-0547">Nucleotide-binding</keyword>
<dbReference type="InterPro" id="IPR007370">
    <property type="entry name" value="Glu_cys_ligase"/>
</dbReference>
<comment type="catalytic activity">
    <reaction evidence="7 8 9">
        <text>L-cysteine + L-glutamate + ATP = gamma-L-glutamyl-L-cysteine + ADP + phosphate + H(+)</text>
        <dbReference type="Rhea" id="RHEA:13285"/>
        <dbReference type="ChEBI" id="CHEBI:15378"/>
        <dbReference type="ChEBI" id="CHEBI:29985"/>
        <dbReference type="ChEBI" id="CHEBI:30616"/>
        <dbReference type="ChEBI" id="CHEBI:35235"/>
        <dbReference type="ChEBI" id="CHEBI:43474"/>
        <dbReference type="ChEBI" id="CHEBI:58173"/>
        <dbReference type="ChEBI" id="CHEBI:456216"/>
        <dbReference type="EC" id="6.3.2.2"/>
    </reaction>
</comment>
<dbReference type="RefSeq" id="WP_315946766.1">
    <property type="nucleotide sequence ID" value="NZ_JAWCUA010000007.1"/>
</dbReference>
<dbReference type="Gene3D" id="3.30.590.20">
    <property type="match status" value="1"/>
</dbReference>
<name>A0ABU3R0F2_9GAMM</name>
<dbReference type="NCBIfam" id="TIGR01434">
    <property type="entry name" value="glu_cys_ligase"/>
    <property type="match status" value="1"/>
</dbReference>
<accession>A0ABU3R0F2</accession>